<dbReference type="VEuPathDB" id="CryptoDB:Vbra_9690"/>
<proteinExistence type="predicted"/>
<dbReference type="Gene3D" id="3.20.20.70">
    <property type="entry name" value="Aldolase class I"/>
    <property type="match status" value="1"/>
</dbReference>
<sequence>MRTCPTDSDSHGDSICFDSYLQTISEDPQVIMESPFVDVIKKIPSTWDETRVLEPSVIGSWPSLYARKTTNGSWGC</sequence>
<accession>A0A0G4G7A5</accession>
<dbReference type="InterPro" id="IPR013785">
    <property type="entry name" value="Aldolase_TIM"/>
</dbReference>
<dbReference type="EMBL" id="CDMY01000582">
    <property type="protein sequence ID" value="CEM24537.1"/>
    <property type="molecule type" value="Genomic_DNA"/>
</dbReference>
<keyword evidence="2" id="KW-1185">Reference proteome</keyword>
<dbReference type="Proteomes" id="UP000041254">
    <property type="component" value="Unassembled WGS sequence"/>
</dbReference>
<gene>
    <name evidence="1" type="ORF">Vbra_9690</name>
</gene>
<protein>
    <submittedName>
        <fullName evidence="1">Uncharacterized protein</fullName>
    </submittedName>
</protein>
<name>A0A0G4G7A5_VITBC</name>
<reference evidence="1 2" key="1">
    <citation type="submission" date="2014-11" db="EMBL/GenBank/DDBJ databases">
        <authorList>
            <person name="Zhu J."/>
            <person name="Qi W."/>
            <person name="Song R."/>
        </authorList>
    </citation>
    <scope>NUCLEOTIDE SEQUENCE [LARGE SCALE GENOMIC DNA]</scope>
</reference>
<dbReference type="InParanoid" id="A0A0G4G7A5"/>
<evidence type="ECO:0000313" key="2">
    <source>
        <dbReference type="Proteomes" id="UP000041254"/>
    </source>
</evidence>
<dbReference type="AlphaFoldDB" id="A0A0G4G7A5"/>
<evidence type="ECO:0000313" key="1">
    <source>
        <dbReference type="EMBL" id="CEM24537.1"/>
    </source>
</evidence>
<organism evidence="1 2">
    <name type="scientific">Vitrella brassicaformis (strain CCMP3155)</name>
    <dbReference type="NCBI Taxonomy" id="1169540"/>
    <lineage>
        <taxon>Eukaryota</taxon>
        <taxon>Sar</taxon>
        <taxon>Alveolata</taxon>
        <taxon>Colpodellida</taxon>
        <taxon>Vitrellaceae</taxon>
        <taxon>Vitrella</taxon>
    </lineage>
</organism>